<comment type="caution">
    <text evidence="1">The sequence shown here is derived from an EMBL/GenBank/DDBJ whole genome shotgun (WGS) entry which is preliminary data.</text>
</comment>
<evidence type="ECO:0008006" key="3">
    <source>
        <dbReference type="Google" id="ProtNLM"/>
    </source>
</evidence>
<protein>
    <recommendedName>
        <fullName evidence="3">SDR family NAD(P)-dependent oxidoreductase</fullName>
    </recommendedName>
</protein>
<keyword evidence="2" id="KW-1185">Reference proteome</keyword>
<dbReference type="PRINTS" id="PR00081">
    <property type="entry name" value="GDHRDH"/>
</dbReference>
<dbReference type="PANTHER" id="PTHR43431:SF7">
    <property type="entry name" value="OXIDOREDUCTASE, SHORT CHAIN DEHYDROGENASE_REDUCTASE FAMILY (AFU_ORTHOLOGUE AFUA_5G14000)"/>
    <property type="match status" value="1"/>
</dbReference>
<dbReference type="Pfam" id="PF00106">
    <property type="entry name" value="adh_short"/>
    <property type="match status" value="1"/>
</dbReference>
<organism evidence="1 2">
    <name type="scientific">Naganishia liquefaciens</name>
    <dbReference type="NCBI Taxonomy" id="104408"/>
    <lineage>
        <taxon>Eukaryota</taxon>
        <taxon>Fungi</taxon>
        <taxon>Dikarya</taxon>
        <taxon>Basidiomycota</taxon>
        <taxon>Agaricomycotina</taxon>
        <taxon>Tremellomycetes</taxon>
        <taxon>Filobasidiales</taxon>
        <taxon>Filobasidiaceae</taxon>
        <taxon>Naganishia</taxon>
    </lineage>
</organism>
<sequence>MSSPNALHKIAVILGAGPGTGAGIAKAFASTHRLALLSRSSATLDKTIASLPKDSIVHPFPGTDAANEESIRAAFDGIKKKWPDAEVDVGVFNNGERFAPGPFLELDVSALRENMETGVLGAFTFSQCFLKSVPVSGGTLLFTGATMSIRGAAKFAAMAPSKFATRALSQSLAREFGPKGIHVAHVIIDGLIDTERVKGFAGEAEPGSRLDPEEIGKAYRYLYDQHPSAWTQELDLRPSKETF</sequence>
<dbReference type="AlphaFoldDB" id="A0A8H3YH29"/>
<accession>A0A8H3YH29</accession>
<evidence type="ECO:0000313" key="2">
    <source>
        <dbReference type="Proteomes" id="UP000620104"/>
    </source>
</evidence>
<dbReference type="PANTHER" id="PTHR43431">
    <property type="entry name" value="OXIDOREDUCTASE, SHORT CHAIN DEHYDROGENASE/REDUCTASE FAMILY (AFU_ORTHOLOGUE AFUA_5G14000)"/>
    <property type="match status" value="1"/>
</dbReference>
<dbReference type="Proteomes" id="UP000620104">
    <property type="component" value="Unassembled WGS sequence"/>
</dbReference>
<reference evidence="1" key="1">
    <citation type="submission" date="2020-07" db="EMBL/GenBank/DDBJ databases">
        <title>Draft Genome Sequence of a Deep-Sea Yeast, Naganishia (Cryptococcus) liquefaciens strain N6.</title>
        <authorList>
            <person name="Han Y.W."/>
            <person name="Kajitani R."/>
            <person name="Morimoto H."/>
            <person name="Parhat M."/>
            <person name="Tsubouchi H."/>
            <person name="Bakenova O."/>
            <person name="Ogata M."/>
            <person name="Argunhan B."/>
            <person name="Aoki R."/>
            <person name="Kajiwara S."/>
            <person name="Itoh T."/>
            <person name="Iwasaki H."/>
        </authorList>
    </citation>
    <scope>NUCLEOTIDE SEQUENCE</scope>
    <source>
        <strain evidence="1">N6</strain>
    </source>
</reference>
<dbReference type="InterPro" id="IPR002347">
    <property type="entry name" value="SDR_fam"/>
</dbReference>
<dbReference type="OrthoDB" id="5399006at2759"/>
<dbReference type="Gene3D" id="3.40.50.720">
    <property type="entry name" value="NAD(P)-binding Rossmann-like Domain"/>
    <property type="match status" value="1"/>
</dbReference>
<name>A0A8H3YH29_9TREE</name>
<dbReference type="EMBL" id="BLZA01000043">
    <property type="protein sequence ID" value="GHJ89409.1"/>
    <property type="molecule type" value="Genomic_DNA"/>
</dbReference>
<gene>
    <name evidence="1" type="ORF">NliqN6_5811</name>
</gene>
<dbReference type="SUPFAM" id="SSF51735">
    <property type="entry name" value="NAD(P)-binding Rossmann-fold domains"/>
    <property type="match status" value="1"/>
</dbReference>
<evidence type="ECO:0000313" key="1">
    <source>
        <dbReference type="EMBL" id="GHJ89409.1"/>
    </source>
</evidence>
<proteinExistence type="predicted"/>
<dbReference type="InterPro" id="IPR036291">
    <property type="entry name" value="NAD(P)-bd_dom_sf"/>
</dbReference>